<reference evidence="1" key="1">
    <citation type="submission" date="2019-08" db="EMBL/GenBank/DDBJ databases">
        <authorList>
            <person name="Kucharzyk K."/>
            <person name="Murdoch R.W."/>
            <person name="Higgins S."/>
            <person name="Loffler F."/>
        </authorList>
    </citation>
    <scope>NUCLEOTIDE SEQUENCE</scope>
</reference>
<gene>
    <name evidence="1" type="ORF">SDC9_200121</name>
</gene>
<protein>
    <submittedName>
        <fullName evidence="1">Uncharacterized protein</fullName>
    </submittedName>
</protein>
<dbReference type="AlphaFoldDB" id="A0A645IPX1"/>
<dbReference type="EMBL" id="VSSQ01118593">
    <property type="protein sequence ID" value="MPN52459.1"/>
    <property type="molecule type" value="Genomic_DNA"/>
</dbReference>
<name>A0A645IPX1_9ZZZZ</name>
<organism evidence="1">
    <name type="scientific">bioreactor metagenome</name>
    <dbReference type="NCBI Taxonomy" id="1076179"/>
    <lineage>
        <taxon>unclassified sequences</taxon>
        <taxon>metagenomes</taxon>
        <taxon>ecological metagenomes</taxon>
    </lineage>
</organism>
<accession>A0A645IPX1</accession>
<evidence type="ECO:0000313" key="1">
    <source>
        <dbReference type="EMBL" id="MPN52459.1"/>
    </source>
</evidence>
<proteinExistence type="predicted"/>
<sequence length="40" mass="4034">MGVFRIIGVDTHGGITHDSFGSGSGNDSISTVGITLDLIS</sequence>
<comment type="caution">
    <text evidence="1">The sequence shown here is derived from an EMBL/GenBank/DDBJ whole genome shotgun (WGS) entry which is preliminary data.</text>
</comment>